<feature type="region of interest" description="Disordered" evidence="1">
    <location>
        <begin position="299"/>
        <end position="319"/>
    </location>
</feature>
<accession>A0ABV4SDH9</accession>
<keyword evidence="5" id="KW-1185">Reference proteome</keyword>
<evidence type="ECO:0000313" key="4">
    <source>
        <dbReference type="EMBL" id="MFA3836490.1"/>
    </source>
</evidence>
<feature type="compositionally biased region" description="Pro residues" evidence="1">
    <location>
        <begin position="1"/>
        <end position="16"/>
    </location>
</feature>
<dbReference type="RefSeq" id="WP_372562249.1">
    <property type="nucleotide sequence ID" value="NZ_JBGOSP010000004.1"/>
</dbReference>
<keyword evidence="2" id="KW-1133">Transmembrane helix</keyword>
<protein>
    <submittedName>
        <fullName evidence="4">DUF2510 domain-containing protein</fullName>
    </submittedName>
</protein>
<organism evidence="4 5">
    <name type="scientific">Streptomyces aureus</name>
    <dbReference type="NCBI Taxonomy" id="193461"/>
    <lineage>
        <taxon>Bacteria</taxon>
        <taxon>Bacillati</taxon>
        <taxon>Actinomycetota</taxon>
        <taxon>Actinomycetes</taxon>
        <taxon>Kitasatosporales</taxon>
        <taxon>Streptomycetaceae</taxon>
        <taxon>Streptomyces</taxon>
    </lineage>
</organism>
<keyword evidence="2" id="KW-0812">Transmembrane</keyword>
<keyword evidence="2" id="KW-0472">Membrane</keyword>
<evidence type="ECO:0000313" key="5">
    <source>
        <dbReference type="Proteomes" id="UP001571476"/>
    </source>
</evidence>
<proteinExistence type="predicted"/>
<dbReference type="Proteomes" id="UP001571476">
    <property type="component" value="Unassembled WGS sequence"/>
</dbReference>
<dbReference type="EMBL" id="JBGOSP010000004">
    <property type="protein sequence ID" value="MFA3836490.1"/>
    <property type="molecule type" value="Genomic_DNA"/>
</dbReference>
<feature type="compositionally biased region" description="Low complexity" evidence="1">
    <location>
        <begin position="100"/>
        <end position="127"/>
    </location>
</feature>
<feature type="transmembrane region" description="Helical" evidence="2">
    <location>
        <begin position="71"/>
        <end position="91"/>
    </location>
</feature>
<feature type="region of interest" description="Disordered" evidence="1">
    <location>
        <begin position="93"/>
        <end position="132"/>
    </location>
</feature>
<feature type="compositionally biased region" description="Pro residues" evidence="1">
    <location>
        <begin position="47"/>
        <end position="63"/>
    </location>
</feature>
<name>A0ABV4SDH9_9ACTN</name>
<reference evidence="4 5" key="1">
    <citation type="submission" date="2024-08" db="EMBL/GenBank/DDBJ databases">
        <title>Genome sequence of Streptomyces aureus CACIA-1.46HGO.</title>
        <authorList>
            <person name="Evangelista-Martinez Z."/>
        </authorList>
    </citation>
    <scope>NUCLEOTIDE SEQUENCE [LARGE SCALE GENOMIC DNA]</scope>
    <source>
        <strain evidence="4 5">CACIA-1.46HGO</strain>
    </source>
</reference>
<dbReference type="InterPro" id="IPR018929">
    <property type="entry name" value="DUF2510"/>
</dbReference>
<sequence length="319" mass="33059">MSMTPPPGWYPDPTAPPTERWWDGAAWTEHRRQPQNTPAAPQAFGPPVEPPLPAMGPQRPPAAPGRRARTIALAAAGIVLVASVATGAVLLGRGGDGPHTRTAPTTSAPTPKDPTATASSAEPTPTEDASTAVDQLDGITLPVLDGWQKAENVVDDDMLITTPRTYDCPGDSGLCRHGTVVSRTVTGTDETSPEVIAKRDIKDAANASYDKNGINQQPFGGIESHQQIAARQTAVAGRAGYLVRWKVKTAKGPGGYVQSVVFPSSVGSESLVTVRITVDAGKDAPPLSDMDRIVKGIKAAGDSRSDGGVGSSIGPTVTP</sequence>
<comment type="caution">
    <text evidence="4">The sequence shown here is derived from an EMBL/GenBank/DDBJ whole genome shotgun (WGS) entry which is preliminary data.</text>
</comment>
<evidence type="ECO:0000256" key="2">
    <source>
        <dbReference type="SAM" id="Phobius"/>
    </source>
</evidence>
<feature type="region of interest" description="Disordered" evidence="1">
    <location>
        <begin position="1"/>
        <end position="66"/>
    </location>
</feature>
<feature type="domain" description="DUF2510" evidence="3">
    <location>
        <begin position="7"/>
        <end position="40"/>
    </location>
</feature>
<gene>
    <name evidence="4" type="ORF">ACEG43_09900</name>
</gene>
<evidence type="ECO:0000259" key="3">
    <source>
        <dbReference type="Pfam" id="PF10708"/>
    </source>
</evidence>
<evidence type="ECO:0000256" key="1">
    <source>
        <dbReference type="SAM" id="MobiDB-lite"/>
    </source>
</evidence>
<dbReference type="Pfam" id="PF10708">
    <property type="entry name" value="DUF2510"/>
    <property type="match status" value="1"/>
</dbReference>